<proteinExistence type="predicted"/>
<comment type="caution">
    <text evidence="2">The sequence shown here is derived from an EMBL/GenBank/DDBJ whole genome shotgun (WGS) entry which is preliminary data.</text>
</comment>
<reference evidence="2 3" key="1">
    <citation type="submission" date="2007-03" db="EMBL/GenBank/DDBJ databases">
        <authorList>
            <person name="Stal L."/>
            <person name="Ferriera S."/>
            <person name="Johnson J."/>
            <person name="Kravitz S."/>
            <person name="Beeson K."/>
            <person name="Sutton G."/>
            <person name="Rogers Y.-H."/>
            <person name="Friedman R."/>
            <person name="Frazier M."/>
            <person name="Venter J.C."/>
        </authorList>
    </citation>
    <scope>NUCLEOTIDE SEQUENCE [LARGE SCALE GENOMIC DNA]</scope>
    <source>
        <strain evidence="2 3">CCY0110</strain>
    </source>
</reference>
<dbReference type="CDD" id="cd06974">
    <property type="entry name" value="TerD_like"/>
    <property type="match status" value="1"/>
</dbReference>
<dbReference type="eggNOG" id="COG2310">
    <property type="taxonomic scope" value="Bacteria"/>
</dbReference>
<dbReference type="RefSeq" id="WP_008277724.1">
    <property type="nucleotide sequence ID" value="NZ_AAXW01000052.1"/>
</dbReference>
<evidence type="ECO:0000313" key="2">
    <source>
        <dbReference type="EMBL" id="EAZ89151.1"/>
    </source>
</evidence>
<evidence type="ECO:0000313" key="3">
    <source>
        <dbReference type="Proteomes" id="UP000003781"/>
    </source>
</evidence>
<dbReference type="OrthoDB" id="4123258at2"/>
<dbReference type="InterPro" id="IPR051324">
    <property type="entry name" value="Stress/Tellurium_Resist"/>
</dbReference>
<dbReference type="Pfam" id="PF02342">
    <property type="entry name" value="TerD"/>
    <property type="match status" value="1"/>
</dbReference>
<name>A3IWG7_9CHRO</name>
<accession>A3IWG7</accession>
<sequence>MIELTKGIELDLEKALPELVAAMLGMGWDVNKDDNPDTTEDDFDLDASVFMLNKSEKLPDKHHVVYYNNLKSPDSKTSIEHMGDNLTGFGGGDDEVILFDLRKVPDNIHKLVITVTIHRAQERNHNFGMVENAFLRVVDVSSKEEVLRYDLDDEFSLETSVILAEIYRTDTGWAIKALAQGIDGGLNELGSKYTA</sequence>
<organism evidence="2 3">
    <name type="scientific">Crocosphaera chwakensis CCY0110</name>
    <dbReference type="NCBI Taxonomy" id="391612"/>
    <lineage>
        <taxon>Bacteria</taxon>
        <taxon>Bacillati</taxon>
        <taxon>Cyanobacteriota</taxon>
        <taxon>Cyanophyceae</taxon>
        <taxon>Oscillatoriophycideae</taxon>
        <taxon>Chroococcales</taxon>
        <taxon>Aphanothecaceae</taxon>
        <taxon>Crocosphaera</taxon>
        <taxon>Crocosphaera chwakensis</taxon>
    </lineage>
</organism>
<dbReference type="Gene3D" id="2.60.60.30">
    <property type="entry name" value="sav2460 like domains"/>
    <property type="match status" value="1"/>
</dbReference>
<dbReference type="AlphaFoldDB" id="A3IWG7"/>
<dbReference type="PANTHER" id="PTHR32097">
    <property type="entry name" value="CAMP-BINDING PROTEIN 1-RELATED"/>
    <property type="match status" value="1"/>
</dbReference>
<protein>
    <submittedName>
        <fullName evidence="2">YceE</fullName>
    </submittedName>
</protein>
<dbReference type="Proteomes" id="UP000003781">
    <property type="component" value="Unassembled WGS sequence"/>
</dbReference>
<dbReference type="PANTHER" id="PTHR32097:SF15">
    <property type="entry name" value="STRESS RESPONSE PROTEIN SCP2"/>
    <property type="match status" value="1"/>
</dbReference>
<dbReference type="InterPro" id="IPR003325">
    <property type="entry name" value="TerD"/>
</dbReference>
<keyword evidence="3" id="KW-1185">Reference proteome</keyword>
<evidence type="ECO:0000259" key="1">
    <source>
        <dbReference type="Pfam" id="PF02342"/>
    </source>
</evidence>
<gene>
    <name evidence="2" type="ORF">CY0110_31655</name>
</gene>
<dbReference type="EMBL" id="AAXW01000052">
    <property type="protein sequence ID" value="EAZ89151.1"/>
    <property type="molecule type" value="Genomic_DNA"/>
</dbReference>
<feature type="domain" description="TerD" evidence="1">
    <location>
        <begin position="2"/>
        <end position="193"/>
    </location>
</feature>